<evidence type="ECO:0000256" key="1">
    <source>
        <dbReference type="ARBA" id="ARBA00005820"/>
    </source>
</evidence>
<dbReference type="SMART" id="SM01043">
    <property type="entry name" value="BTAD"/>
    <property type="match status" value="1"/>
</dbReference>
<sequence>MRRDPHRHASVLPPWPTTGPGPTRTVRHRFPAGGASLGSGEDPVSSPVLQYGGIGRDGEDARFHGHRWEVRGLVGVCDRDGGTSTVTLEIGFLGPWEIRVDGLPVRLTGRRRIAVLTRLALNAGRPVTSQQLLTDVWAESPAATAAKQLQIVVSKLRRALEPYVGGEVIGTVAGGYRLDLPHDRVDAHRFTRLARQAQLARDQGDTAGAAELFRQALALWRGRALAELAEPWAQIESSRLEEQRLAAVEDHFDLRLAAGDHHAVVPELSTHVLAQPLRERPRAQLMLALYRAARLSEALAVYQDIREVMVAELGIEPGAQLRRLQHAILTGDPALDLTSPAQQSTLSRPVAPAELPADTHAFTARQAEITWVREVVLAESTPGAPTVAVIDGPGGLGKSALAVHVAREVASRFSDGVVYVNLHGATPGLQPLSVIEALGQLLRQLGLDGNAVPADLDGALARYRSLTATSDLLMILDNAYDALQVRPLIPAGSGCRVLITSRDMLATLDNARHLHLAGFGDRDATALLARIAGPARVQAEPAVAAKIAELCGGYPLAIRIAAARLAARPHWTLSDLADRLADTARRLDTLQYADLAVRTSIAVSHRHLREEPSGQDAAQALTLLGLLDTPTHTPAATAALAGWPESRAEAALERLLDARLLEPAGRSRYRFHDLIRLYAREQAMAHLPAPERAAALRRGLHHYLATANTATLILHLPAPPVYPSDEPGLALADAREASGWVVDERDNLLAAAHQAAESADPGTAIGLSIGLHWPFNYRGWLTHLIDVHRGAIDIAARCGDPAGQAQVLSFLGWAYRDQGNYELAVSHLEQALHCYDRAGLPLRKIGSYNNLGIVHTLMGRFDLAIGHLERALAIAEETGKRYDQAAVRNNRAHVLFRQGRHDEAIAEAEVVVDMWGGLSTLYGKGTAHSTLADAYRHAGMLTEAAEQYRAGLTFLREAGYRIGCAVSAWHYGDTLHALGRHAEAGESWRESASLLLDARLLTRKEVDELLAQPVPEMPPPLRNML</sequence>
<evidence type="ECO:0000256" key="2">
    <source>
        <dbReference type="ARBA" id="ARBA00023015"/>
    </source>
</evidence>
<dbReference type="InterPro" id="IPR019734">
    <property type="entry name" value="TPR_rpt"/>
</dbReference>
<dbReference type="EMBL" id="VDLX02000005">
    <property type="protein sequence ID" value="KAB8194675.1"/>
    <property type="molecule type" value="Genomic_DNA"/>
</dbReference>
<dbReference type="PANTHER" id="PTHR35807:SF1">
    <property type="entry name" value="TRANSCRIPTIONAL REGULATOR REDD"/>
    <property type="match status" value="1"/>
</dbReference>
<dbReference type="SUPFAM" id="SSF48452">
    <property type="entry name" value="TPR-like"/>
    <property type="match status" value="2"/>
</dbReference>
<dbReference type="PROSITE" id="PS50005">
    <property type="entry name" value="TPR"/>
    <property type="match status" value="2"/>
</dbReference>
<dbReference type="Gene3D" id="1.10.10.10">
    <property type="entry name" value="Winged helix-like DNA-binding domain superfamily/Winged helix DNA-binding domain"/>
    <property type="match status" value="1"/>
</dbReference>
<dbReference type="CDD" id="cd00383">
    <property type="entry name" value="trans_reg_C"/>
    <property type="match status" value="1"/>
</dbReference>
<dbReference type="InterPro" id="IPR005158">
    <property type="entry name" value="BTAD"/>
</dbReference>
<evidence type="ECO:0000256" key="3">
    <source>
        <dbReference type="ARBA" id="ARBA00023125"/>
    </source>
</evidence>
<dbReference type="PROSITE" id="PS51755">
    <property type="entry name" value="OMPR_PHOB"/>
    <property type="match status" value="1"/>
</dbReference>
<comment type="similarity">
    <text evidence="1">Belongs to the AfsR/DnrI/RedD regulatory family.</text>
</comment>
<dbReference type="InterPro" id="IPR027417">
    <property type="entry name" value="P-loop_NTPase"/>
</dbReference>
<dbReference type="GO" id="GO:0000160">
    <property type="term" value="P:phosphorelay signal transduction system"/>
    <property type="evidence" value="ECO:0007669"/>
    <property type="project" value="InterPro"/>
</dbReference>
<dbReference type="GO" id="GO:0006355">
    <property type="term" value="P:regulation of DNA-templated transcription"/>
    <property type="evidence" value="ECO:0007669"/>
    <property type="project" value="InterPro"/>
</dbReference>
<protein>
    <submittedName>
        <fullName evidence="5">Tetratricopeptide repeat protein</fullName>
    </submittedName>
</protein>
<dbReference type="PANTHER" id="PTHR35807">
    <property type="entry name" value="TRANSCRIPTIONAL REGULATOR REDD-RELATED"/>
    <property type="match status" value="1"/>
</dbReference>
<dbReference type="AlphaFoldDB" id="A0A5C4WKV3"/>
<evidence type="ECO:0000313" key="5">
    <source>
        <dbReference type="EMBL" id="KAB8194675.1"/>
    </source>
</evidence>
<dbReference type="Gene3D" id="3.40.50.300">
    <property type="entry name" value="P-loop containing nucleotide triphosphate hydrolases"/>
    <property type="match status" value="1"/>
</dbReference>
<keyword evidence="2" id="KW-0805">Transcription regulation</keyword>
<keyword evidence="3" id="KW-0238">DNA-binding</keyword>
<dbReference type="Proteomes" id="UP000312512">
    <property type="component" value="Unassembled WGS sequence"/>
</dbReference>
<dbReference type="Pfam" id="PF13374">
    <property type="entry name" value="TPR_10"/>
    <property type="match status" value="1"/>
</dbReference>
<accession>A0A5C4WKV3</accession>
<dbReference type="Gene3D" id="1.10.8.430">
    <property type="entry name" value="Helical domain of apoptotic protease-activating factors"/>
    <property type="match status" value="1"/>
</dbReference>
<dbReference type="InterPro" id="IPR036388">
    <property type="entry name" value="WH-like_DNA-bd_sf"/>
</dbReference>
<keyword evidence="6" id="KW-1185">Reference proteome</keyword>
<dbReference type="SUPFAM" id="SSF52540">
    <property type="entry name" value="P-loop containing nucleoside triphosphate hydrolases"/>
    <property type="match status" value="1"/>
</dbReference>
<dbReference type="SMART" id="SM00862">
    <property type="entry name" value="Trans_reg_C"/>
    <property type="match status" value="1"/>
</dbReference>
<evidence type="ECO:0000256" key="4">
    <source>
        <dbReference type="ARBA" id="ARBA00023163"/>
    </source>
</evidence>
<dbReference type="GO" id="GO:0003677">
    <property type="term" value="F:DNA binding"/>
    <property type="evidence" value="ECO:0007669"/>
    <property type="project" value="UniProtKB-UniRule"/>
</dbReference>
<name>A0A5C4WKV3_9ACTN</name>
<dbReference type="InterPro" id="IPR051677">
    <property type="entry name" value="AfsR-DnrI-RedD_regulator"/>
</dbReference>
<comment type="caution">
    <text evidence="5">The sequence shown here is derived from an EMBL/GenBank/DDBJ whole genome shotgun (WGS) entry which is preliminary data.</text>
</comment>
<dbReference type="CDD" id="cd15831">
    <property type="entry name" value="BTAD"/>
    <property type="match status" value="1"/>
</dbReference>
<evidence type="ECO:0000313" key="6">
    <source>
        <dbReference type="Proteomes" id="UP000312512"/>
    </source>
</evidence>
<dbReference type="Pfam" id="PF13424">
    <property type="entry name" value="TPR_12"/>
    <property type="match status" value="1"/>
</dbReference>
<dbReference type="InterPro" id="IPR016032">
    <property type="entry name" value="Sig_transdc_resp-reg_C-effctor"/>
</dbReference>
<dbReference type="Gene3D" id="1.25.40.10">
    <property type="entry name" value="Tetratricopeptide repeat domain"/>
    <property type="match status" value="3"/>
</dbReference>
<gene>
    <name evidence="5" type="ORF">FH608_015950</name>
</gene>
<dbReference type="Pfam" id="PF03704">
    <property type="entry name" value="BTAD"/>
    <property type="match status" value="1"/>
</dbReference>
<dbReference type="GO" id="GO:0043531">
    <property type="term" value="F:ADP binding"/>
    <property type="evidence" value="ECO:0007669"/>
    <property type="project" value="InterPro"/>
</dbReference>
<proteinExistence type="inferred from homology"/>
<dbReference type="Pfam" id="PF00486">
    <property type="entry name" value="Trans_reg_C"/>
    <property type="match status" value="1"/>
</dbReference>
<dbReference type="InterPro" id="IPR011990">
    <property type="entry name" value="TPR-like_helical_dom_sf"/>
</dbReference>
<dbReference type="InterPro" id="IPR001867">
    <property type="entry name" value="OmpR/PhoB-type_DNA-bd"/>
</dbReference>
<dbReference type="OrthoDB" id="5521887at2"/>
<keyword evidence="4" id="KW-0804">Transcription</keyword>
<dbReference type="SUPFAM" id="SSF46894">
    <property type="entry name" value="C-terminal effector domain of the bipartite response regulators"/>
    <property type="match status" value="1"/>
</dbReference>
<organism evidence="5 6">
    <name type="scientific">Nonomuraea phyllanthi</name>
    <dbReference type="NCBI Taxonomy" id="2219224"/>
    <lineage>
        <taxon>Bacteria</taxon>
        <taxon>Bacillati</taxon>
        <taxon>Actinomycetota</taxon>
        <taxon>Actinomycetes</taxon>
        <taxon>Streptosporangiales</taxon>
        <taxon>Streptosporangiaceae</taxon>
        <taxon>Nonomuraea</taxon>
    </lineage>
</organism>
<dbReference type="InterPro" id="IPR042197">
    <property type="entry name" value="Apaf_helical"/>
</dbReference>
<dbReference type="SMART" id="SM00028">
    <property type="entry name" value="TPR"/>
    <property type="match status" value="5"/>
</dbReference>
<reference evidence="5 6" key="1">
    <citation type="submission" date="2019-10" db="EMBL/GenBank/DDBJ databases">
        <title>Nonomuraea sp. nov., isolated from Phyllanthus amarus.</title>
        <authorList>
            <person name="Klykleung N."/>
            <person name="Tanasupawat S."/>
        </authorList>
    </citation>
    <scope>NUCLEOTIDE SEQUENCE [LARGE SCALE GENOMIC DNA]</scope>
    <source>
        <strain evidence="5 6">PA1-10</strain>
    </source>
</reference>